<feature type="chain" id="PRO_5028864186" description="Lipoprotein" evidence="1">
    <location>
        <begin position="21"/>
        <end position="153"/>
    </location>
</feature>
<evidence type="ECO:0000313" key="2">
    <source>
        <dbReference type="EMBL" id="QLL57411.1"/>
    </source>
</evidence>
<dbReference type="Proteomes" id="UP000510643">
    <property type="component" value="Chromosome"/>
</dbReference>
<dbReference type="EMBL" id="CP040908">
    <property type="protein sequence ID" value="QLL57411.1"/>
    <property type="molecule type" value="Genomic_DNA"/>
</dbReference>
<evidence type="ECO:0000313" key="3">
    <source>
        <dbReference type="Proteomes" id="UP000510643"/>
    </source>
</evidence>
<gene>
    <name evidence="2" type="ORF">FH779_04625</name>
</gene>
<name>A0A7H9DRP2_9FLAO</name>
<dbReference type="GeneID" id="78400727"/>
<dbReference type="PROSITE" id="PS51257">
    <property type="entry name" value="PROKAR_LIPOPROTEIN"/>
    <property type="match status" value="1"/>
</dbReference>
<keyword evidence="3" id="KW-1185">Reference proteome</keyword>
<feature type="signal peptide" evidence="1">
    <location>
        <begin position="1"/>
        <end position="20"/>
    </location>
</feature>
<dbReference type="AlphaFoldDB" id="A0A7H9DRP2"/>
<sequence length="153" mass="17517">MRKFILLCFAVMLVQSCVTISTVSNVSTNASRYLSIDGIYKTEGTTYSATKVIRRNNNQIVLDFTQMQGEVYYFLKTNQDIELELDYEVKQKNGLMDFSIVDYTGKELTQIGSASKGKMNKKESIHLESYKSYRINFKGDEFKGKVSVQLNNK</sequence>
<dbReference type="RefSeq" id="WP_180906239.1">
    <property type="nucleotide sequence ID" value="NZ_CP040908.1"/>
</dbReference>
<protein>
    <recommendedName>
        <fullName evidence="4">Lipoprotein</fullName>
    </recommendedName>
</protein>
<keyword evidence="1" id="KW-0732">Signal</keyword>
<dbReference type="KEGG" id="efal:FH779_04625"/>
<evidence type="ECO:0008006" key="4">
    <source>
        <dbReference type="Google" id="ProtNLM"/>
    </source>
</evidence>
<organism evidence="2 3">
    <name type="scientific">Empedobacter falsenii</name>
    <dbReference type="NCBI Taxonomy" id="343874"/>
    <lineage>
        <taxon>Bacteria</taxon>
        <taxon>Pseudomonadati</taxon>
        <taxon>Bacteroidota</taxon>
        <taxon>Flavobacteriia</taxon>
        <taxon>Flavobacteriales</taxon>
        <taxon>Weeksellaceae</taxon>
        <taxon>Empedobacter</taxon>
    </lineage>
</organism>
<proteinExistence type="predicted"/>
<accession>A0A7H9DRP2</accession>
<evidence type="ECO:0000256" key="1">
    <source>
        <dbReference type="SAM" id="SignalP"/>
    </source>
</evidence>
<reference evidence="2 3" key="1">
    <citation type="submission" date="2019-06" db="EMBL/GenBank/DDBJ databases">
        <title>Emergence of pandrug resistant Empedobacter falsenii in China.</title>
        <authorList>
            <person name="Dong N."/>
            <person name="Chen S."/>
            <person name="Zhang R."/>
        </authorList>
    </citation>
    <scope>NUCLEOTIDE SEQUENCE [LARGE SCALE GENOMIC DNA]</scope>
    <source>
        <strain evidence="2 3">1681-1</strain>
    </source>
</reference>